<gene>
    <name evidence="2" type="ORF">FTUN_8243</name>
</gene>
<dbReference type="AlphaFoldDB" id="A0A6M5Z582"/>
<accession>A0A6M5Z582</accession>
<sequence length="104" mass="11030">MIPFLLVWLLSVTAPGPRPAGLAPDLAPPVHITANGRPIDVERSGHAAPFVGDIDGDGKPDLLVGQFSGGRLRVYRNLGSAREPKFGEFEWFKASDAPGTIEPG</sequence>
<evidence type="ECO:0000313" key="2">
    <source>
        <dbReference type="EMBL" id="QJX00611.1"/>
    </source>
</evidence>
<evidence type="ECO:0000313" key="3">
    <source>
        <dbReference type="Proteomes" id="UP000503447"/>
    </source>
</evidence>
<dbReference type="Pfam" id="PF13517">
    <property type="entry name" value="FG-GAP_3"/>
    <property type="match status" value="1"/>
</dbReference>
<evidence type="ECO:0000256" key="1">
    <source>
        <dbReference type="ARBA" id="ARBA00022729"/>
    </source>
</evidence>
<dbReference type="Proteomes" id="UP000503447">
    <property type="component" value="Chromosome"/>
</dbReference>
<protein>
    <submittedName>
        <fullName evidence="2">VCBS repeat-containing protein</fullName>
    </submittedName>
</protein>
<dbReference type="InterPro" id="IPR013517">
    <property type="entry name" value="FG-GAP"/>
</dbReference>
<dbReference type="SUPFAM" id="SSF69318">
    <property type="entry name" value="Integrin alpha N-terminal domain"/>
    <property type="match status" value="1"/>
</dbReference>
<reference evidence="3" key="1">
    <citation type="submission" date="2020-05" db="EMBL/GenBank/DDBJ databases">
        <title>Frigoriglobus tundricola gen. nov., sp. nov., a psychrotolerant cellulolytic planctomycete of the family Gemmataceae with two divergent copies of 16S rRNA gene.</title>
        <authorList>
            <person name="Kulichevskaya I.S."/>
            <person name="Ivanova A.A."/>
            <person name="Naumoff D.G."/>
            <person name="Beletsky A.V."/>
            <person name="Rijpstra W.I.C."/>
            <person name="Sinninghe Damste J.S."/>
            <person name="Mardanov A.V."/>
            <person name="Ravin N.V."/>
            <person name="Dedysh S.N."/>
        </authorList>
    </citation>
    <scope>NUCLEOTIDE SEQUENCE [LARGE SCALE GENOMIC DNA]</scope>
    <source>
        <strain evidence="3">PL17</strain>
    </source>
</reference>
<dbReference type="InterPro" id="IPR028994">
    <property type="entry name" value="Integrin_alpha_N"/>
</dbReference>
<dbReference type="EMBL" id="CP053452">
    <property type="protein sequence ID" value="QJX00611.1"/>
    <property type="molecule type" value="Genomic_DNA"/>
</dbReference>
<dbReference type="KEGG" id="ftj:FTUN_8243"/>
<dbReference type="RefSeq" id="WP_171475322.1">
    <property type="nucleotide sequence ID" value="NZ_CP053452.2"/>
</dbReference>
<organism evidence="2 3">
    <name type="scientific">Frigoriglobus tundricola</name>
    <dbReference type="NCBI Taxonomy" id="2774151"/>
    <lineage>
        <taxon>Bacteria</taxon>
        <taxon>Pseudomonadati</taxon>
        <taxon>Planctomycetota</taxon>
        <taxon>Planctomycetia</taxon>
        <taxon>Gemmatales</taxon>
        <taxon>Gemmataceae</taxon>
        <taxon>Frigoriglobus</taxon>
    </lineage>
</organism>
<proteinExistence type="predicted"/>
<dbReference type="Gene3D" id="2.130.10.130">
    <property type="entry name" value="Integrin alpha, N-terminal"/>
    <property type="match status" value="1"/>
</dbReference>
<keyword evidence="1" id="KW-0732">Signal</keyword>
<name>A0A6M5Z582_9BACT</name>
<keyword evidence="3" id="KW-1185">Reference proteome</keyword>